<protein>
    <recommendedName>
        <fullName evidence="8">Xylanolytic transcriptional activator regulatory domain-containing protein</fullName>
    </recommendedName>
</protein>
<dbReference type="GeneID" id="19192400"/>
<evidence type="ECO:0000313" key="9">
    <source>
        <dbReference type="EMBL" id="EXJ68763.1"/>
    </source>
</evidence>
<dbReference type="PANTHER" id="PTHR31313:SF81">
    <property type="entry name" value="TY1 ENHANCER ACTIVATOR"/>
    <property type="match status" value="1"/>
</dbReference>
<keyword evidence="4" id="KW-0238">DNA-binding</keyword>
<dbReference type="GO" id="GO:0003677">
    <property type="term" value="F:DNA binding"/>
    <property type="evidence" value="ECO:0007669"/>
    <property type="project" value="UniProtKB-KW"/>
</dbReference>
<feature type="region of interest" description="Disordered" evidence="7">
    <location>
        <begin position="472"/>
        <end position="496"/>
    </location>
</feature>
<sequence>MRLALGPIPQIYMIITQSDNEVLPDFNKEAARKATSGQILADFPADLDTYLIEVFWNRYNNALRIIDQQAFSRDRGNGDSTYYSPFLYLVCLAMGFRFANKSRQDMRQMTLNNGCSLFQREAKCVLDYELESPRGLTTIQAILVLSDVECAYGRDDLATIYVGISCRLAFDFGLNLDCSELGLSEGDMKFRNKLLRSCIIYDRAWALYLGRPTYIKLCDISSSCLNKPITSEALSSDEDIQEQILDALIDLSELCSRIQEVAQPRLSPGPIADENRLTDVAALDTELKSWYSTLPSRLRWTPDNVKNARRLFFIMHQQYLVSEIILHGPYGHYEDLVGIELDKSHVFRRRGTECSNISLWRRLARAITINAAMKIAQGFATYRKRFGVCETSFLSLQQGGTAFLALMCNIKASRTAEERSLVLRHLYVLMGQLQEMSEIFSPARVMCSVVKREMGELQIDFSELLTPPQIPDLFDSRSPTTRAQRASSKLSDSGPAVKRHRLNAHCQSTTAPRAWPPNPGPNQSLLFRDMTLAEEPAHISLMPPETVSFGVANGPLSVTLPVDNFEPPDHTPHLSELNVATFSWPMDFSDTSALFDGQSQDHPTNDNQLPWLSDNHLFDGVDPGLC</sequence>
<dbReference type="GO" id="GO:0008270">
    <property type="term" value="F:zinc ion binding"/>
    <property type="evidence" value="ECO:0007669"/>
    <property type="project" value="InterPro"/>
</dbReference>
<evidence type="ECO:0000256" key="3">
    <source>
        <dbReference type="ARBA" id="ARBA00023015"/>
    </source>
</evidence>
<evidence type="ECO:0000259" key="8">
    <source>
        <dbReference type="Pfam" id="PF04082"/>
    </source>
</evidence>
<dbReference type="RefSeq" id="XP_007746473.1">
    <property type="nucleotide sequence ID" value="XM_007748283.1"/>
</dbReference>
<dbReference type="PANTHER" id="PTHR31313">
    <property type="entry name" value="TY1 ENHANCER ACTIVATOR"/>
    <property type="match status" value="1"/>
</dbReference>
<feature type="domain" description="Xylanolytic transcriptional activator regulatory" evidence="8">
    <location>
        <begin position="52"/>
        <end position="291"/>
    </location>
</feature>
<dbReference type="AlphaFoldDB" id="W9WLG8"/>
<dbReference type="InterPro" id="IPR007219">
    <property type="entry name" value="XnlR_reg_dom"/>
</dbReference>
<keyword evidence="1" id="KW-0479">Metal-binding</keyword>
<dbReference type="GO" id="GO:0006351">
    <property type="term" value="P:DNA-templated transcription"/>
    <property type="evidence" value="ECO:0007669"/>
    <property type="project" value="InterPro"/>
</dbReference>
<name>W9WLG8_9EURO</name>
<dbReference type="eggNOG" id="ENOG502QU3W">
    <property type="taxonomic scope" value="Eukaryota"/>
</dbReference>
<dbReference type="EMBL" id="AMGX01000012">
    <property type="protein sequence ID" value="EXJ68763.1"/>
    <property type="molecule type" value="Genomic_DNA"/>
</dbReference>
<proteinExistence type="predicted"/>
<evidence type="ECO:0000256" key="6">
    <source>
        <dbReference type="ARBA" id="ARBA00023242"/>
    </source>
</evidence>
<keyword evidence="6" id="KW-0539">Nucleus</keyword>
<reference evidence="9 10" key="1">
    <citation type="submission" date="2013-03" db="EMBL/GenBank/DDBJ databases">
        <title>The Genome Sequence of Cladophialophora psammophila CBS 110553.</title>
        <authorList>
            <consortium name="The Broad Institute Genomics Platform"/>
            <person name="Cuomo C."/>
            <person name="de Hoog S."/>
            <person name="Gorbushina A."/>
            <person name="Walker B."/>
            <person name="Young S.K."/>
            <person name="Zeng Q."/>
            <person name="Gargeya S."/>
            <person name="Fitzgerald M."/>
            <person name="Haas B."/>
            <person name="Abouelleil A."/>
            <person name="Allen A.W."/>
            <person name="Alvarado L."/>
            <person name="Arachchi H.M."/>
            <person name="Berlin A.M."/>
            <person name="Chapman S.B."/>
            <person name="Gainer-Dewar J."/>
            <person name="Goldberg J."/>
            <person name="Griggs A."/>
            <person name="Gujja S."/>
            <person name="Hansen M."/>
            <person name="Howarth C."/>
            <person name="Imamovic A."/>
            <person name="Ireland A."/>
            <person name="Larimer J."/>
            <person name="McCowan C."/>
            <person name="Murphy C."/>
            <person name="Pearson M."/>
            <person name="Poon T.W."/>
            <person name="Priest M."/>
            <person name="Roberts A."/>
            <person name="Saif S."/>
            <person name="Shea T."/>
            <person name="Sisk P."/>
            <person name="Sykes S."/>
            <person name="Wortman J."/>
            <person name="Nusbaum C."/>
            <person name="Birren B."/>
        </authorList>
    </citation>
    <scope>NUCLEOTIDE SEQUENCE [LARGE SCALE GENOMIC DNA]</scope>
    <source>
        <strain evidence="9 10">CBS 110553</strain>
    </source>
</reference>
<keyword evidence="10" id="KW-1185">Reference proteome</keyword>
<feature type="compositionally biased region" description="Polar residues" evidence="7">
    <location>
        <begin position="477"/>
        <end position="491"/>
    </location>
</feature>
<dbReference type="HOGENOM" id="CLU_004291_3_0_1"/>
<gene>
    <name evidence="9" type="ORF">A1O5_07694</name>
</gene>
<evidence type="ECO:0000313" key="10">
    <source>
        <dbReference type="Proteomes" id="UP000019471"/>
    </source>
</evidence>
<evidence type="ECO:0000256" key="2">
    <source>
        <dbReference type="ARBA" id="ARBA00022833"/>
    </source>
</evidence>
<evidence type="ECO:0000256" key="1">
    <source>
        <dbReference type="ARBA" id="ARBA00022723"/>
    </source>
</evidence>
<evidence type="ECO:0000256" key="4">
    <source>
        <dbReference type="ARBA" id="ARBA00023125"/>
    </source>
</evidence>
<organism evidence="9 10">
    <name type="scientific">Cladophialophora psammophila CBS 110553</name>
    <dbReference type="NCBI Taxonomy" id="1182543"/>
    <lineage>
        <taxon>Eukaryota</taxon>
        <taxon>Fungi</taxon>
        <taxon>Dikarya</taxon>
        <taxon>Ascomycota</taxon>
        <taxon>Pezizomycotina</taxon>
        <taxon>Eurotiomycetes</taxon>
        <taxon>Chaetothyriomycetidae</taxon>
        <taxon>Chaetothyriales</taxon>
        <taxon>Herpotrichiellaceae</taxon>
        <taxon>Cladophialophora</taxon>
    </lineage>
</organism>
<evidence type="ECO:0000256" key="7">
    <source>
        <dbReference type="SAM" id="MobiDB-lite"/>
    </source>
</evidence>
<keyword evidence="5" id="KW-0804">Transcription</keyword>
<dbReference type="Proteomes" id="UP000019471">
    <property type="component" value="Unassembled WGS sequence"/>
</dbReference>
<keyword evidence="2" id="KW-0862">Zinc</keyword>
<dbReference type="STRING" id="1182543.W9WLG8"/>
<keyword evidence="3" id="KW-0805">Transcription regulation</keyword>
<dbReference type="InterPro" id="IPR051615">
    <property type="entry name" value="Transcr_Regulatory_Elem"/>
</dbReference>
<accession>W9WLG8</accession>
<dbReference type="OrthoDB" id="4154772at2759"/>
<evidence type="ECO:0000256" key="5">
    <source>
        <dbReference type="ARBA" id="ARBA00023163"/>
    </source>
</evidence>
<dbReference type="CDD" id="cd12148">
    <property type="entry name" value="fungal_TF_MHR"/>
    <property type="match status" value="1"/>
</dbReference>
<comment type="caution">
    <text evidence="9">The sequence shown here is derived from an EMBL/GenBank/DDBJ whole genome shotgun (WGS) entry which is preliminary data.</text>
</comment>
<dbReference type="Pfam" id="PF04082">
    <property type="entry name" value="Fungal_trans"/>
    <property type="match status" value="1"/>
</dbReference>